<proteinExistence type="predicted"/>
<name>A0A8J2PPE7_9HEXA</name>
<comment type="caution">
    <text evidence="1">The sequence shown here is derived from an EMBL/GenBank/DDBJ whole genome shotgun (WGS) entry which is preliminary data.</text>
</comment>
<evidence type="ECO:0000313" key="2">
    <source>
        <dbReference type="Proteomes" id="UP000708208"/>
    </source>
</evidence>
<sequence>VNTQTDSPQEPMTISVDTQTEYVEITAFADAGVLPARTKVRKTRKDAKNTDMGEAVPLAKIACLPLTDGGMLQGAGQQQLQCEQGREQESDSHIKNLECNEQIPVQSPATLSIPIDDNATTGTTSVDILGSVQQRIETFDLEALQAEDVK</sequence>
<feature type="non-terminal residue" evidence="1">
    <location>
        <position position="1"/>
    </location>
</feature>
<reference evidence="1" key="1">
    <citation type="submission" date="2021-06" db="EMBL/GenBank/DDBJ databases">
        <authorList>
            <person name="Hodson N. C."/>
            <person name="Mongue J. A."/>
            <person name="Jaron S. K."/>
        </authorList>
    </citation>
    <scope>NUCLEOTIDE SEQUENCE</scope>
</reference>
<gene>
    <name evidence="1" type="ORF">AFUS01_LOCUS32563</name>
</gene>
<dbReference type="EMBL" id="CAJVCH010525933">
    <property type="protein sequence ID" value="CAG7822281.1"/>
    <property type="molecule type" value="Genomic_DNA"/>
</dbReference>
<protein>
    <submittedName>
        <fullName evidence="1">Uncharacterized protein</fullName>
    </submittedName>
</protein>
<organism evidence="1 2">
    <name type="scientific">Allacma fusca</name>
    <dbReference type="NCBI Taxonomy" id="39272"/>
    <lineage>
        <taxon>Eukaryota</taxon>
        <taxon>Metazoa</taxon>
        <taxon>Ecdysozoa</taxon>
        <taxon>Arthropoda</taxon>
        <taxon>Hexapoda</taxon>
        <taxon>Collembola</taxon>
        <taxon>Symphypleona</taxon>
        <taxon>Sminthuridae</taxon>
        <taxon>Allacma</taxon>
    </lineage>
</organism>
<accession>A0A8J2PPE7</accession>
<dbReference type="AlphaFoldDB" id="A0A8J2PPE7"/>
<evidence type="ECO:0000313" key="1">
    <source>
        <dbReference type="EMBL" id="CAG7822281.1"/>
    </source>
</evidence>
<keyword evidence="2" id="KW-1185">Reference proteome</keyword>
<dbReference type="Proteomes" id="UP000708208">
    <property type="component" value="Unassembled WGS sequence"/>
</dbReference>